<evidence type="ECO:0000313" key="2">
    <source>
        <dbReference type="Proteomes" id="UP000589626"/>
    </source>
</evidence>
<dbReference type="Proteomes" id="UP000589626">
    <property type="component" value="Unassembled WGS sequence"/>
</dbReference>
<gene>
    <name evidence="1" type="ORF">FHU40_003156</name>
</gene>
<dbReference type="EMBL" id="JACHWR010000002">
    <property type="protein sequence ID" value="MBB3043338.1"/>
    <property type="molecule type" value="Genomic_DNA"/>
</dbReference>
<accession>A0A7W4Z1X1</accession>
<name>A0A7W4Z1X1_9ACTN</name>
<dbReference type="RefSeq" id="WP_183593199.1">
    <property type="nucleotide sequence ID" value="NZ_JACHWR010000002.1"/>
</dbReference>
<keyword evidence="2" id="KW-1185">Reference proteome</keyword>
<reference evidence="1 2" key="1">
    <citation type="submission" date="2020-08" db="EMBL/GenBank/DDBJ databases">
        <title>Sequencing the genomes of 1000 actinobacteria strains.</title>
        <authorList>
            <person name="Klenk H.-P."/>
        </authorList>
    </citation>
    <scope>NUCLEOTIDE SEQUENCE [LARGE SCALE GENOMIC DNA]</scope>
    <source>
        <strain evidence="1 2">DSM 105498</strain>
    </source>
</reference>
<comment type="caution">
    <text evidence="1">The sequence shown here is derived from an EMBL/GenBank/DDBJ whole genome shotgun (WGS) entry which is preliminary data.</text>
</comment>
<proteinExistence type="predicted"/>
<organism evidence="1 2">
    <name type="scientific">Nocardioides soli</name>
    <dbReference type="NCBI Taxonomy" id="1036020"/>
    <lineage>
        <taxon>Bacteria</taxon>
        <taxon>Bacillati</taxon>
        <taxon>Actinomycetota</taxon>
        <taxon>Actinomycetes</taxon>
        <taxon>Propionibacteriales</taxon>
        <taxon>Nocardioidaceae</taxon>
        <taxon>Nocardioides</taxon>
    </lineage>
</organism>
<sequence>MPVPTTDRAGDVYDATPDFVYAVSLLAALEGATGQDGHAMVLPFLGMARAELTDFGQRRPARYVPVQIGDLRSGLADLEQRLTALLADSQVLQHSLRLDSARRLLRRGVAAVA</sequence>
<evidence type="ECO:0000313" key="1">
    <source>
        <dbReference type="EMBL" id="MBB3043338.1"/>
    </source>
</evidence>
<protein>
    <submittedName>
        <fullName evidence="1">Uncharacterized protein</fullName>
    </submittedName>
</protein>
<dbReference type="AlphaFoldDB" id="A0A7W4Z1X1"/>